<evidence type="ECO:0008006" key="5">
    <source>
        <dbReference type="Google" id="ProtNLM"/>
    </source>
</evidence>
<dbReference type="KEGG" id="uam:UABAM_06392"/>
<protein>
    <recommendedName>
        <fullName evidence="5">DUF5667 domain-containing protein</fullName>
    </recommendedName>
</protein>
<accession>A0A5S9IUR8</accession>
<reference evidence="3 4" key="1">
    <citation type="submission" date="2019-08" db="EMBL/GenBank/DDBJ databases">
        <title>Complete genome sequence of Candidatus Uab amorphum.</title>
        <authorList>
            <person name="Shiratori T."/>
            <person name="Suzuki S."/>
            <person name="Kakizawa Y."/>
            <person name="Ishida K."/>
        </authorList>
    </citation>
    <scope>NUCLEOTIDE SEQUENCE [LARGE SCALE GENOMIC DNA]</scope>
    <source>
        <strain evidence="3 4">SRT547</strain>
    </source>
</reference>
<keyword evidence="4" id="KW-1185">Reference proteome</keyword>
<name>A0A5S9IUR8_UABAM</name>
<evidence type="ECO:0000256" key="1">
    <source>
        <dbReference type="SAM" id="Coils"/>
    </source>
</evidence>
<dbReference type="RefSeq" id="WP_151972035.1">
    <property type="nucleotide sequence ID" value="NZ_AP019860.1"/>
</dbReference>
<keyword evidence="1" id="KW-0175">Coiled coil</keyword>
<evidence type="ECO:0000313" key="4">
    <source>
        <dbReference type="Proteomes" id="UP000326354"/>
    </source>
</evidence>
<gene>
    <name evidence="3" type="ORF">UABAM_06392</name>
</gene>
<feature type="chain" id="PRO_5025071877" description="DUF5667 domain-containing protein" evidence="2">
    <location>
        <begin position="19"/>
        <end position="393"/>
    </location>
</feature>
<proteinExistence type="predicted"/>
<feature type="signal peptide" evidence="2">
    <location>
        <begin position="1"/>
        <end position="18"/>
    </location>
</feature>
<keyword evidence="2" id="KW-0732">Signal</keyword>
<dbReference type="EMBL" id="AP019860">
    <property type="protein sequence ID" value="BBM87976.1"/>
    <property type="molecule type" value="Genomic_DNA"/>
</dbReference>
<evidence type="ECO:0000256" key="2">
    <source>
        <dbReference type="SAM" id="SignalP"/>
    </source>
</evidence>
<evidence type="ECO:0000313" key="3">
    <source>
        <dbReference type="EMBL" id="BBM87976.1"/>
    </source>
</evidence>
<organism evidence="3 4">
    <name type="scientific">Uabimicrobium amorphum</name>
    <dbReference type="NCBI Taxonomy" id="2596890"/>
    <lineage>
        <taxon>Bacteria</taxon>
        <taxon>Pseudomonadati</taxon>
        <taxon>Planctomycetota</taxon>
        <taxon>Candidatus Uabimicrobiia</taxon>
        <taxon>Candidatus Uabimicrobiales</taxon>
        <taxon>Candidatus Uabimicrobiaceae</taxon>
        <taxon>Candidatus Uabimicrobium</taxon>
    </lineage>
</organism>
<feature type="coiled-coil region" evidence="1">
    <location>
        <begin position="79"/>
        <end position="130"/>
    </location>
</feature>
<dbReference type="Proteomes" id="UP000326354">
    <property type="component" value="Chromosome"/>
</dbReference>
<sequence length="393" mass="46499">MRTLIVCIAFLAVPIVVAQDFEISFIDKSEIMKFAKETVKVSINGDNIPDEVEKLFVDSGKKTTLKDHLSLKEFVDTAEKDIEEMLDLLSTDKKNFEEKQQLVNDFSENIKKLEELVEKVAKEIETKIIEKQKVKRVFNSNSIGWEVEITYPRFRYEYVIDEQNKAYESFVKDFKEEEKEVKAKIYREKQEKRFKKEVLPKINKIKRRAFDNIRNCLKSDKAINELEGLYDDLQEYLEKDMVAKLRGEKSYADLQDKFEEHLGKMKDFPNFIRYLVQDMNKILNLVKGYKEFRLHPKDAQLLERIKNDLQKERKDYLSMQKKAQDVNASFASDKALARMFKRFKKKKEIKKFLASVGKSKKAIRKIDAEVPVKKFKKLLGKIRFIIVKKEDLK</sequence>
<dbReference type="AlphaFoldDB" id="A0A5S9IUR8"/>